<dbReference type="Proteomes" id="UP000237438">
    <property type="component" value="Unassembled WGS sequence"/>
</dbReference>
<organism evidence="2 3">
    <name type="scientific">Erysiphe pulchra</name>
    <dbReference type="NCBI Taxonomy" id="225359"/>
    <lineage>
        <taxon>Eukaryota</taxon>
        <taxon>Fungi</taxon>
        <taxon>Dikarya</taxon>
        <taxon>Ascomycota</taxon>
        <taxon>Pezizomycotina</taxon>
        <taxon>Leotiomycetes</taxon>
        <taxon>Erysiphales</taxon>
        <taxon>Erysiphaceae</taxon>
        <taxon>Erysiphe</taxon>
    </lineage>
</organism>
<evidence type="ECO:0000313" key="3">
    <source>
        <dbReference type="Proteomes" id="UP000237438"/>
    </source>
</evidence>
<dbReference type="PANTHER" id="PTHR31749:SF3">
    <property type="entry name" value="KINETOCHORE-ASSOCIATED PROTEIN NSL1 HOMOLOG"/>
    <property type="match status" value="1"/>
</dbReference>
<accession>A0A2S4Q0A2</accession>
<dbReference type="EMBL" id="PEDP01000080">
    <property type="protein sequence ID" value="POS87712.1"/>
    <property type="molecule type" value="Genomic_DNA"/>
</dbReference>
<keyword evidence="3" id="KW-1185">Reference proteome</keyword>
<dbReference type="PANTHER" id="PTHR31749">
    <property type="entry name" value="KINETOCHORE-ASSOCIATED PROTEIN NSL1 HOMOLOG"/>
    <property type="match status" value="1"/>
</dbReference>
<dbReference type="Pfam" id="PF08641">
    <property type="entry name" value="Mis14"/>
    <property type="match status" value="1"/>
</dbReference>
<dbReference type="GO" id="GO:0000070">
    <property type="term" value="P:mitotic sister chromatid segregation"/>
    <property type="evidence" value="ECO:0007669"/>
    <property type="project" value="InterPro"/>
</dbReference>
<gene>
    <name evidence="2" type="ORF">EPUL_000647</name>
</gene>
<dbReference type="OrthoDB" id="2135762at2759"/>
<sequence>MNEFQRKIELQSSDDLQFLVSNIRRAARGKIDEDLPPLEGEDTIRKQVERIVSQTRQQKKFSAGTASEIEEYEPFNTRLFQQAQKLAQEEEDLIEEIARLRRTVPPKIVESVKTEFKEGLDANEAALKTLKENIELSSEVRSTVLDIAALEREEAIEKGWDKSIQGLANLMRSIPEMVAKKVRMEEVEKYLTQDKKL</sequence>
<reference evidence="2 3" key="1">
    <citation type="submission" date="2017-10" db="EMBL/GenBank/DDBJ databases">
        <title>Development of genomic resources for the powdery mildew, Erysiphe pulchra.</title>
        <authorList>
            <person name="Wadl P.A."/>
            <person name="Mack B.M."/>
            <person name="Moore G."/>
            <person name="Beltz S.B."/>
        </authorList>
    </citation>
    <scope>NUCLEOTIDE SEQUENCE [LARGE SCALE GENOMIC DNA]</scope>
    <source>
        <strain evidence="2">Cflorida</strain>
    </source>
</reference>
<name>A0A2S4Q0A2_9PEZI</name>
<evidence type="ECO:0000313" key="2">
    <source>
        <dbReference type="EMBL" id="POS87712.1"/>
    </source>
</evidence>
<dbReference type="AlphaFoldDB" id="A0A2S4Q0A2"/>
<protein>
    <submittedName>
        <fullName evidence="2">Uncharacterized protein</fullName>
    </submittedName>
</protein>
<proteinExistence type="predicted"/>
<feature type="coiled-coil region" evidence="1">
    <location>
        <begin position="76"/>
        <end position="103"/>
    </location>
</feature>
<evidence type="ECO:0000256" key="1">
    <source>
        <dbReference type="SAM" id="Coils"/>
    </source>
</evidence>
<dbReference type="GO" id="GO:0000444">
    <property type="term" value="C:MIS12/MIND type complex"/>
    <property type="evidence" value="ECO:0007669"/>
    <property type="project" value="TreeGrafter"/>
</dbReference>
<keyword evidence="1" id="KW-0175">Coiled coil</keyword>
<dbReference type="InterPro" id="IPR013950">
    <property type="entry name" value="Mis14/Nsl1"/>
</dbReference>
<comment type="caution">
    <text evidence="2">The sequence shown here is derived from an EMBL/GenBank/DDBJ whole genome shotgun (WGS) entry which is preliminary data.</text>
</comment>
<dbReference type="STRING" id="225359.A0A2S4Q0A2"/>